<gene>
    <name evidence="1" type="ORF">MSTHC_2163</name>
</gene>
<dbReference type="HOGENOM" id="CLU_186522_0_0_2"/>
<proteinExistence type="predicted"/>
<reference evidence="1 2" key="1">
    <citation type="submission" date="2014-07" db="EMBL/GenBank/DDBJ databases">
        <title>Methanogenic archaea and the global carbon cycle.</title>
        <authorList>
            <person name="Henriksen J.R."/>
            <person name="Luke J."/>
            <person name="Reinhart S."/>
            <person name="Benedict M.N."/>
            <person name="Youngblut N.D."/>
            <person name="Metcalf M.E."/>
            <person name="Whitaker R.J."/>
            <person name="Metcalf W.W."/>
        </authorList>
    </citation>
    <scope>NUCLEOTIDE SEQUENCE [LARGE SCALE GENOMIC DNA]</scope>
    <source>
        <strain evidence="1 2">CHTI-55</strain>
    </source>
</reference>
<dbReference type="AlphaFoldDB" id="A0A0E3L1L5"/>
<dbReference type="EMBL" id="CP009502">
    <property type="protein sequence ID" value="AKB16481.1"/>
    <property type="molecule type" value="Genomic_DNA"/>
</dbReference>
<sequence>MTENSIDELVNWVISVDRRLILMDSMKRHTFVRASSIAHEASRSTQNISHALKELESKGLIQCLTPDKTTWKKYTLTSEGKKVLEKLDGTYL</sequence>
<accession>A0A0E3L1L5</accession>
<dbReference type="Gene3D" id="1.10.10.10">
    <property type="entry name" value="Winged helix-like DNA-binding domain superfamily/Winged helix DNA-binding domain"/>
    <property type="match status" value="1"/>
</dbReference>
<dbReference type="Proteomes" id="UP000056925">
    <property type="component" value="Chromosome"/>
</dbReference>
<evidence type="ECO:0008006" key="3">
    <source>
        <dbReference type="Google" id="ProtNLM"/>
    </source>
</evidence>
<dbReference type="InterPro" id="IPR036388">
    <property type="entry name" value="WH-like_DNA-bd_sf"/>
</dbReference>
<dbReference type="GeneID" id="41603533"/>
<name>A0A0E3L1L5_METTE</name>
<dbReference type="SUPFAM" id="SSF46785">
    <property type="entry name" value="Winged helix' DNA-binding domain"/>
    <property type="match status" value="1"/>
</dbReference>
<dbReference type="InterPro" id="IPR036390">
    <property type="entry name" value="WH_DNA-bd_sf"/>
</dbReference>
<dbReference type="KEGG" id="mthe:MSTHC_2163"/>
<dbReference type="RefSeq" id="WP_048166999.1">
    <property type="nucleotide sequence ID" value="NZ_CP009502.1"/>
</dbReference>
<organism evidence="1 2">
    <name type="scientific">Methanosarcina thermophila CHTI-55</name>
    <dbReference type="NCBI Taxonomy" id="1434121"/>
    <lineage>
        <taxon>Archaea</taxon>
        <taxon>Methanobacteriati</taxon>
        <taxon>Methanobacteriota</taxon>
        <taxon>Stenosarchaea group</taxon>
        <taxon>Methanomicrobia</taxon>
        <taxon>Methanosarcinales</taxon>
        <taxon>Methanosarcinaceae</taxon>
        <taxon>Methanosarcina</taxon>
    </lineage>
</organism>
<evidence type="ECO:0000313" key="2">
    <source>
        <dbReference type="Proteomes" id="UP000056925"/>
    </source>
</evidence>
<evidence type="ECO:0000313" key="1">
    <source>
        <dbReference type="EMBL" id="AKB16481.1"/>
    </source>
</evidence>
<protein>
    <recommendedName>
        <fullName evidence="3">ArnR1-like winged helix-turn-helix domain-containing protein</fullName>
    </recommendedName>
</protein>
<dbReference type="PATRIC" id="fig|1434121.4.peg.2626"/>